<dbReference type="STRING" id="857340.A0A086T4T6"/>
<dbReference type="Pfam" id="PF07247">
    <property type="entry name" value="AATase"/>
    <property type="match status" value="1"/>
</dbReference>
<name>A0A086T4T6_HAPC1</name>
<evidence type="ECO:0000313" key="2">
    <source>
        <dbReference type="Proteomes" id="UP000029964"/>
    </source>
</evidence>
<dbReference type="PANTHER" id="PTHR28037">
    <property type="entry name" value="ALCOHOL O-ACETYLTRANSFERASE 1-RELATED"/>
    <property type="match status" value="1"/>
</dbReference>
<evidence type="ECO:0000313" key="1">
    <source>
        <dbReference type="EMBL" id="KFH44368.1"/>
    </source>
</evidence>
<sequence length="539" mass="59824">MADANDKKAAATASRPKVIRPFGHLRSERYLEGMYYNEQYCGTAVTCRYIIPAGLADASKHQEVQKRLVRAVAQTVLDHPQTQVALTGVKTKRPSYIKLDSINLDDLIDWCSVTAEDDYPAFADARLTQELDRPFTHLDTRPGWRITALRPEGSAFIDVVFNFRHTTTDGTGAKIFQESLLKHLNDPDADSSSLNLQGGSTLLFPADHVTCKHPPPMDKWAEFSVGLCFALSTSWRELKPSFLQKKPTALQRSWGPVKPGPGKTERRTIRIGATNAKKIVGACREHKTTVTGLLHGILAATLMWETRSFGRGRSLKATTAIDMRRFLGRRPSGLPGTELDPHKTIGVFVTALFHEFDEPTVEQLCTKMRGPIEGKGMAHMEGIVWEVAETTRGAIRAKIDRGLKNDIVALVKVVGDWRAERARLVKKPRVEAWMVTNLGVMDVNPPTEKTKDDETSGWRAGRAFFSLSAETPKPVFSLSSITAKDGDMCVDVTWQADSNEFVDGIGNRLGPHLYAWLNYIATSEWREDVLPPAFGADLA</sequence>
<dbReference type="Proteomes" id="UP000029964">
    <property type="component" value="Unassembled WGS sequence"/>
</dbReference>
<dbReference type="HOGENOM" id="CLU_023370_0_0_1"/>
<dbReference type="InterPro" id="IPR052058">
    <property type="entry name" value="Alcohol_O-acetyltransferase"/>
</dbReference>
<gene>
    <name evidence="1" type="ORF">ACRE_048480</name>
</gene>
<evidence type="ECO:0008006" key="3">
    <source>
        <dbReference type="Google" id="ProtNLM"/>
    </source>
</evidence>
<dbReference type="GO" id="GO:0008080">
    <property type="term" value="F:N-acetyltransferase activity"/>
    <property type="evidence" value="ECO:0007669"/>
    <property type="project" value="TreeGrafter"/>
</dbReference>
<dbReference type="PANTHER" id="PTHR28037:SF1">
    <property type="entry name" value="ALCOHOL O-ACETYLTRANSFERASE 1-RELATED"/>
    <property type="match status" value="1"/>
</dbReference>
<accession>A0A086T4T6</accession>
<dbReference type="InterPro" id="IPR010828">
    <property type="entry name" value="Atf2/Sli1-like"/>
</dbReference>
<organism evidence="1 2">
    <name type="scientific">Hapsidospora chrysogenum (strain ATCC 11550 / CBS 779.69 / DSM 880 / IAM 14645 / JCM 23072 / IMI 49137)</name>
    <name type="common">Acremonium chrysogenum</name>
    <dbReference type="NCBI Taxonomy" id="857340"/>
    <lineage>
        <taxon>Eukaryota</taxon>
        <taxon>Fungi</taxon>
        <taxon>Dikarya</taxon>
        <taxon>Ascomycota</taxon>
        <taxon>Pezizomycotina</taxon>
        <taxon>Sordariomycetes</taxon>
        <taxon>Hypocreomycetidae</taxon>
        <taxon>Hypocreales</taxon>
        <taxon>Bionectriaceae</taxon>
        <taxon>Hapsidospora</taxon>
    </lineage>
</organism>
<proteinExistence type="predicted"/>
<dbReference type="OrthoDB" id="2150604at2759"/>
<dbReference type="EMBL" id="JPKY01000049">
    <property type="protein sequence ID" value="KFH44368.1"/>
    <property type="molecule type" value="Genomic_DNA"/>
</dbReference>
<comment type="caution">
    <text evidence="1">The sequence shown here is derived from an EMBL/GenBank/DDBJ whole genome shotgun (WGS) entry which is preliminary data.</text>
</comment>
<reference evidence="2" key="1">
    <citation type="journal article" date="2014" name="Genome Announc.">
        <title>Genome sequence and annotation of Acremonium chrysogenum, producer of the beta-lactam antibiotic cephalosporin C.</title>
        <authorList>
            <person name="Terfehr D."/>
            <person name="Dahlmann T.A."/>
            <person name="Specht T."/>
            <person name="Zadra I."/>
            <person name="Kuernsteiner H."/>
            <person name="Kueck U."/>
        </authorList>
    </citation>
    <scope>NUCLEOTIDE SEQUENCE [LARGE SCALE GENOMIC DNA]</scope>
    <source>
        <strain evidence="2">ATCC 11550 / CBS 779.69 / DSM 880 / IAM 14645 / JCM 23072 / IMI 49137</strain>
    </source>
</reference>
<dbReference type="AlphaFoldDB" id="A0A086T4T6"/>
<keyword evidence="2" id="KW-1185">Reference proteome</keyword>
<protein>
    <recommendedName>
        <fullName evidence="3">Diacylglycerol O-acyltransferase</fullName>
    </recommendedName>
</protein>